<evidence type="ECO:0000256" key="1">
    <source>
        <dbReference type="ARBA" id="ARBA00004173"/>
    </source>
</evidence>
<feature type="compositionally biased region" description="Low complexity" evidence="8">
    <location>
        <begin position="13"/>
        <end position="24"/>
    </location>
</feature>
<organism evidence="9 10">
    <name type="scientific">Fusarium coffeatum</name>
    <dbReference type="NCBI Taxonomy" id="231269"/>
    <lineage>
        <taxon>Eukaryota</taxon>
        <taxon>Fungi</taxon>
        <taxon>Dikarya</taxon>
        <taxon>Ascomycota</taxon>
        <taxon>Pezizomycotina</taxon>
        <taxon>Sordariomycetes</taxon>
        <taxon>Hypocreomycetidae</taxon>
        <taxon>Hypocreales</taxon>
        <taxon>Nectriaceae</taxon>
        <taxon>Fusarium</taxon>
        <taxon>Fusarium incarnatum-equiseti species complex</taxon>
    </lineage>
</organism>
<keyword evidence="10" id="KW-1185">Reference proteome</keyword>
<feature type="region of interest" description="Disordered" evidence="8">
    <location>
        <begin position="37"/>
        <end position="64"/>
    </location>
</feature>
<reference evidence="9 10" key="1">
    <citation type="submission" date="2018-06" db="EMBL/GenBank/DDBJ databases">
        <title>Fusarium incarnatum-equiseti species complex species 28.</title>
        <authorList>
            <person name="Gardiner D.M."/>
        </authorList>
    </citation>
    <scope>NUCLEOTIDE SEQUENCE [LARGE SCALE GENOMIC DNA]</scope>
    <source>
        <strain evidence="9 10">FIESC_28</strain>
    </source>
</reference>
<dbReference type="Proteomes" id="UP000253153">
    <property type="component" value="Unassembled WGS sequence"/>
</dbReference>
<dbReference type="OrthoDB" id="270763at2759"/>
<dbReference type="EMBL" id="QKXC01000130">
    <property type="protein sequence ID" value="RBR17929.1"/>
    <property type="molecule type" value="Genomic_DNA"/>
</dbReference>
<evidence type="ECO:0000313" key="10">
    <source>
        <dbReference type="Proteomes" id="UP000253153"/>
    </source>
</evidence>
<accession>A0A366RLD2</accession>
<comment type="caution">
    <text evidence="9">The sequence shown here is derived from an EMBL/GenBank/DDBJ whole genome shotgun (WGS) entry which is preliminary data.</text>
</comment>
<dbReference type="Pfam" id="PF06984">
    <property type="entry name" value="MRP-L47"/>
    <property type="match status" value="1"/>
</dbReference>
<dbReference type="InterPro" id="IPR038340">
    <property type="entry name" value="MRP-L47_sf"/>
</dbReference>
<evidence type="ECO:0000256" key="4">
    <source>
        <dbReference type="ARBA" id="ARBA00023128"/>
    </source>
</evidence>
<dbReference type="GeneID" id="41995808"/>
<dbReference type="GO" id="GO:0003735">
    <property type="term" value="F:structural constituent of ribosome"/>
    <property type="evidence" value="ECO:0007669"/>
    <property type="project" value="InterPro"/>
</dbReference>
<dbReference type="AlphaFoldDB" id="A0A366RLD2"/>
<dbReference type="PANTHER" id="PTHR21183">
    <property type="entry name" value="RIBOSOMAL PROTEIN L47, MITOCHONDRIAL-RELATED"/>
    <property type="match status" value="1"/>
</dbReference>
<keyword evidence="4" id="KW-0496">Mitochondrion</keyword>
<evidence type="ECO:0000256" key="7">
    <source>
        <dbReference type="ARBA" id="ARBA00035399"/>
    </source>
</evidence>
<evidence type="ECO:0000256" key="5">
    <source>
        <dbReference type="ARBA" id="ARBA00023274"/>
    </source>
</evidence>
<evidence type="ECO:0000256" key="8">
    <source>
        <dbReference type="SAM" id="MobiDB-lite"/>
    </source>
</evidence>
<dbReference type="PANTHER" id="PTHR21183:SF18">
    <property type="entry name" value="LARGE RIBOSOMAL SUBUNIT PROTEIN UL29M"/>
    <property type="match status" value="1"/>
</dbReference>
<protein>
    <recommendedName>
        <fullName evidence="6">Large ribosomal subunit protein uL29m</fullName>
    </recommendedName>
    <alternativeName>
        <fullName evidence="7">54S ribosomal protein L4, mitochondrial</fullName>
    </alternativeName>
</protein>
<evidence type="ECO:0000256" key="6">
    <source>
        <dbReference type="ARBA" id="ARBA00035289"/>
    </source>
</evidence>
<sequence>MAASNTIRPLAGRAIQASSSRISSTVPRVAYFSTTAPQCKRKTKDNNPKRGVSSLYGSGPREPLSMSNIPLPKPREFKPKIEVDPNHGLWGFFPEAGKLLATPKQTEEHGRAWSVEELRKKSWDDLHALWWVCCKERNMLSTSRAELLRTKIGFGEREIDARDEEVMKTQRAIKHVLTERYYTWQDAVEVATNDPEINFEGGEGNVYTPSAYEDDVNVAEWTQPEAESEAAKQIDPVATEAQAAKIEKELKK</sequence>
<feature type="region of interest" description="Disordered" evidence="8">
    <location>
        <begin position="1"/>
        <end position="24"/>
    </location>
</feature>
<evidence type="ECO:0000313" key="9">
    <source>
        <dbReference type="EMBL" id="RBR17929.1"/>
    </source>
</evidence>
<dbReference type="GO" id="GO:0032543">
    <property type="term" value="P:mitochondrial translation"/>
    <property type="evidence" value="ECO:0007669"/>
    <property type="project" value="TreeGrafter"/>
</dbReference>
<gene>
    <name evidence="9" type="ORF">FIESC28_06368</name>
</gene>
<comment type="similarity">
    <text evidence="2">Belongs to the universal ribosomal protein uL29 family.</text>
</comment>
<dbReference type="GO" id="GO:0005762">
    <property type="term" value="C:mitochondrial large ribosomal subunit"/>
    <property type="evidence" value="ECO:0007669"/>
    <property type="project" value="TreeGrafter"/>
</dbReference>
<proteinExistence type="inferred from homology"/>
<dbReference type="InterPro" id="IPR010729">
    <property type="entry name" value="Ribosomal_uL29_mit"/>
</dbReference>
<keyword evidence="5" id="KW-0687">Ribonucleoprotein</keyword>
<dbReference type="RefSeq" id="XP_031015558.1">
    <property type="nucleotide sequence ID" value="XM_031160512.1"/>
</dbReference>
<comment type="subcellular location">
    <subcellularLocation>
        <location evidence="1">Mitochondrion</location>
    </subcellularLocation>
</comment>
<keyword evidence="3" id="KW-0689">Ribosomal protein</keyword>
<dbReference type="Gene3D" id="6.10.330.20">
    <property type="match status" value="1"/>
</dbReference>
<evidence type="ECO:0000256" key="2">
    <source>
        <dbReference type="ARBA" id="ARBA00009254"/>
    </source>
</evidence>
<evidence type="ECO:0000256" key="3">
    <source>
        <dbReference type="ARBA" id="ARBA00022980"/>
    </source>
</evidence>
<name>A0A366RLD2_9HYPO</name>